<protein>
    <recommendedName>
        <fullName evidence="4">Transposase</fullName>
    </recommendedName>
</protein>
<dbReference type="Proteomes" id="UP000597444">
    <property type="component" value="Unassembled WGS sequence"/>
</dbReference>
<gene>
    <name evidence="2" type="ORF">KSF_105010</name>
</gene>
<proteinExistence type="predicted"/>
<dbReference type="EMBL" id="BNJK01000002">
    <property type="protein sequence ID" value="GHP00454.1"/>
    <property type="molecule type" value="Genomic_DNA"/>
</dbReference>
<comment type="caution">
    <text evidence="2">The sequence shown here is derived from an EMBL/GenBank/DDBJ whole genome shotgun (WGS) entry which is preliminary data.</text>
</comment>
<reference evidence="2" key="1">
    <citation type="submission" date="2020-10" db="EMBL/GenBank/DDBJ databases">
        <title>Taxonomic study of unclassified bacteria belonging to the class Ktedonobacteria.</title>
        <authorList>
            <person name="Yabe S."/>
            <person name="Wang C.M."/>
            <person name="Zheng Y."/>
            <person name="Sakai Y."/>
            <person name="Cavaletti L."/>
            <person name="Monciardini P."/>
            <person name="Donadio S."/>
        </authorList>
    </citation>
    <scope>NUCLEOTIDE SEQUENCE</scope>
    <source>
        <strain evidence="2">ID150040</strain>
    </source>
</reference>
<organism evidence="2 3">
    <name type="scientific">Reticulibacter mediterranei</name>
    <dbReference type="NCBI Taxonomy" id="2778369"/>
    <lineage>
        <taxon>Bacteria</taxon>
        <taxon>Bacillati</taxon>
        <taxon>Chloroflexota</taxon>
        <taxon>Ktedonobacteria</taxon>
        <taxon>Ktedonobacterales</taxon>
        <taxon>Reticulibacteraceae</taxon>
        <taxon>Reticulibacter</taxon>
    </lineage>
</organism>
<sequence>MRPRIFVRDLSEDERTALTAGLRSADAFVLRRSQILLASARGETPPRIAKALSCDEQTVRHAIHAFNRERQEALQAGSSRPHHLPTVLREDVTTEMFKAVLHRPPRDFGFETSLWTLDLLVKQCVRLGWMTRSVSIETMRQTLLRLGINWKRAKHWLTSPDPLYQKKNGSRPTVDLGLPGATGGHLGHRLSR</sequence>
<evidence type="ECO:0000313" key="3">
    <source>
        <dbReference type="Proteomes" id="UP000597444"/>
    </source>
</evidence>
<feature type="region of interest" description="Disordered" evidence="1">
    <location>
        <begin position="161"/>
        <end position="192"/>
    </location>
</feature>
<keyword evidence="3" id="KW-1185">Reference proteome</keyword>
<dbReference type="InterPro" id="IPR009057">
    <property type="entry name" value="Homeodomain-like_sf"/>
</dbReference>
<evidence type="ECO:0000313" key="2">
    <source>
        <dbReference type="EMBL" id="GHP00454.1"/>
    </source>
</evidence>
<dbReference type="Pfam" id="PF13384">
    <property type="entry name" value="HTH_23"/>
    <property type="match status" value="1"/>
</dbReference>
<evidence type="ECO:0008006" key="4">
    <source>
        <dbReference type="Google" id="ProtNLM"/>
    </source>
</evidence>
<dbReference type="SUPFAM" id="SSF46689">
    <property type="entry name" value="Homeodomain-like"/>
    <property type="match status" value="1"/>
</dbReference>
<dbReference type="RefSeq" id="WP_220210956.1">
    <property type="nucleotide sequence ID" value="NZ_BNJK01000002.1"/>
</dbReference>
<evidence type="ECO:0000256" key="1">
    <source>
        <dbReference type="SAM" id="MobiDB-lite"/>
    </source>
</evidence>
<name>A0A8J3IXU6_9CHLR</name>
<accession>A0A8J3IXU6</accession>
<dbReference type="AlphaFoldDB" id="A0A8J3IXU6"/>